<dbReference type="PROSITE" id="PS51257">
    <property type="entry name" value="PROKAR_LIPOPROTEIN"/>
    <property type="match status" value="1"/>
</dbReference>
<gene>
    <name evidence="1" type="ORF">FEAC_16100</name>
</gene>
<evidence type="ECO:0000313" key="1">
    <source>
        <dbReference type="EMBL" id="KJE76681.1"/>
    </source>
</evidence>
<dbReference type="Proteomes" id="UP000032336">
    <property type="component" value="Unassembled WGS sequence"/>
</dbReference>
<accession>A0A0D8FU73</accession>
<sequence>MRRARLEPASLFESTQLIPSLINLIPMLSYGCESWAVFAAMMGPRAIGTALGDSPVKDYDCRSLAQGVQGSSDVDEGSLVFVVWYHPGVP</sequence>
<dbReference type="AlphaFoldDB" id="A0A0D8FU73"/>
<name>A0A0D8FU73_9ACTN</name>
<organism evidence="1 2">
    <name type="scientific">Ferrimicrobium acidiphilum DSM 19497</name>
    <dbReference type="NCBI Taxonomy" id="1121877"/>
    <lineage>
        <taxon>Bacteria</taxon>
        <taxon>Bacillati</taxon>
        <taxon>Actinomycetota</taxon>
        <taxon>Acidimicrobiia</taxon>
        <taxon>Acidimicrobiales</taxon>
        <taxon>Acidimicrobiaceae</taxon>
        <taxon>Ferrimicrobium</taxon>
    </lineage>
</organism>
<dbReference type="EMBL" id="JXUW01000013">
    <property type="protein sequence ID" value="KJE76681.1"/>
    <property type="molecule type" value="Genomic_DNA"/>
</dbReference>
<reference evidence="1 2" key="1">
    <citation type="submission" date="2015-01" db="EMBL/GenBank/DDBJ databases">
        <title>Draft genome of the acidophilic iron oxidizer Ferrimicrobium acidiphilum strain T23.</title>
        <authorList>
            <person name="Poehlein A."/>
            <person name="Eisen S."/>
            <person name="Schloemann M."/>
            <person name="Johnson B.D."/>
            <person name="Daniel R."/>
            <person name="Muehling M."/>
        </authorList>
    </citation>
    <scope>NUCLEOTIDE SEQUENCE [LARGE SCALE GENOMIC DNA]</scope>
    <source>
        <strain evidence="1 2">T23</strain>
    </source>
</reference>
<comment type="caution">
    <text evidence="1">The sequence shown here is derived from an EMBL/GenBank/DDBJ whole genome shotgun (WGS) entry which is preliminary data.</text>
</comment>
<keyword evidence="2" id="KW-1185">Reference proteome</keyword>
<proteinExistence type="predicted"/>
<protein>
    <submittedName>
        <fullName evidence="1">Uncharacterized protein</fullName>
    </submittedName>
</protein>
<evidence type="ECO:0000313" key="2">
    <source>
        <dbReference type="Proteomes" id="UP000032336"/>
    </source>
</evidence>